<keyword evidence="2" id="KW-0472">Membrane</keyword>
<comment type="caution">
    <text evidence="3">The sequence shown here is derived from an EMBL/GenBank/DDBJ whole genome shotgun (WGS) entry which is preliminary data.</text>
</comment>
<feature type="transmembrane region" description="Helical" evidence="2">
    <location>
        <begin position="309"/>
        <end position="328"/>
    </location>
</feature>
<evidence type="ECO:0000256" key="1">
    <source>
        <dbReference type="SAM" id="MobiDB-lite"/>
    </source>
</evidence>
<dbReference type="OrthoDB" id="1708389at2759"/>
<proteinExistence type="predicted"/>
<dbReference type="PANTHER" id="PTHR37402:SF1">
    <property type="entry name" value="GRAM DOMAIN-CONTAINING PROTEIN 4"/>
    <property type="match status" value="1"/>
</dbReference>
<keyword evidence="2" id="KW-1133">Transmembrane helix</keyword>
<feature type="compositionally biased region" description="Polar residues" evidence="1">
    <location>
        <begin position="219"/>
        <end position="236"/>
    </location>
</feature>
<dbReference type="Proteomes" id="UP000807353">
    <property type="component" value="Unassembled WGS sequence"/>
</dbReference>
<dbReference type="PANTHER" id="PTHR37402">
    <property type="entry name" value="GRAM DOMAIN-CONTAINING PROTEIN 4"/>
    <property type="match status" value="1"/>
</dbReference>
<reference evidence="3" key="1">
    <citation type="submission" date="2020-11" db="EMBL/GenBank/DDBJ databases">
        <authorList>
            <consortium name="DOE Joint Genome Institute"/>
            <person name="Ahrendt S."/>
            <person name="Riley R."/>
            <person name="Andreopoulos W."/>
            <person name="Labutti K."/>
            <person name="Pangilinan J."/>
            <person name="Ruiz-Duenas F.J."/>
            <person name="Barrasa J.M."/>
            <person name="Sanchez-Garcia M."/>
            <person name="Camarero S."/>
            <person name="Miyauchi S."/>
            <person name="Serrano A."/>
            <person name="Linde D."/>
            <person name="Babiker R."/>
            <person name="Drula E."/>
            <person name="Ayuso-Fernandez I."/>
            <person name="Pacheco R."/>
            <person name="Padilla G."/>
            <person name="Ferreira P."/>
            <person name="Barriuso J."/>
            <person name="Kellner H."/>
            <person name="Castanera R."/>
            <person name="Alfaro M."/>
            <person name="Ramirez L."/>
            <person name="Pisabarro A.G."/>
            <person name="Kuo A."/>
            <person name="Tritt A."/>
            <person name="Lipzen A."/>
            <person name="He G."/>
            <person name="Yan M."/>
            <person name="Ng V."/>
            <person name="Cullen D."/>
            <person name="Martin F."/>
            <person name="Rosso M.-N."/>
            <person name="Henrissat B."/>
            <person name="Hibbett D."/>
            <person name="Martinez A.T."/>
            <person name="Grigoriev I.V."/>
        </authorList>
    </citation>
    <scope>NUCLEOTIDE SEQUENCE</scope>
    <source>
        <strain evidence="3">CBS 247.69</strain>
    </source>
</reference>
<feature type="compositionally biased region" description="Polar residues" evidence="1">
    <location>
        <begin position="375"/>
        <end position="385"/>
    </location>
</feature>
<protein>
    <submittedName>
        <fullName evidence="3">Uncharacterized protein</fullName>
    </submittedName>
</protein>
<sequence>MSPASNMTEQQLRELYNNDEIEHFLHLFSAYVTEVRLPNTLSSSNQLPPAQVLIEIEDKHGPEIPNTRPLYPLNIDDSGPNQSISEIIALQYLLPVLPPSRPQPPMFTLGRFRLTAQRLYLATQPIFWIAWYQNLLLPWLCLRIFYSLVRRKLFPYPTYEDLQEHRSEITRADNFGRQISPRFPASSSGIIEIWRILQVFNHSTKNKAENSVHEKNGQKEGTPSSSEDGSGTSPNKEGTAIFDDTEDSQDMKDLKRTGLHILNELADLHERIKNILIWRRPASSQTYCAIVLFIFFVTLLLPTKYVVKLASLTGGIAFWHVIPILAALPPADRARLPPAFSDVPTDADYSMKLISERIAAGLDVRPSTALKNKHNPANATTNNRPGLNFDFDKRERSIDWKKWGERAATSKTWADDSKRMMDTRQRINTFRPSEIKSAPQVSRTVNEPNNPVDSHVYPAQHTSTPGLITVTSMAFIFTPLTSMNAKLDIPLNNLRSVKKAGLLKGLHVRYLDVADDGEGTEKEEKFLWVGARDELFARLVGGEGRKWLKV</sequence>
<evidence type="ECO:0000313" key="4">
    <source>
        <dbReference type="Proteomes" id="UP000807353"/>
    </source>
</evidence>
<dbReference type="InterPro" id="IPR037847">
    <property type="entry name" value="GRAMDC4"/>
</dbReference>
<feature type="compositionally biased region" description="Basic and acidic residues" evidence="1">
    <location>
        <begin position="207"/>
        <end position="218"/>
    </location>
</feature>
<organism evidence="3 4">
    <name type="scientific">Collybia nuda</name>
    <dbReference type="NCBI Taxonomy" id="64659"/>
    <lineage>
        <taxon>Eukaryota</taxon>
        <taxon>Fungi</taxon>
        <taxon>Dikarya</taxon>
        <taxon>Basidiomycota</taxon>
        <taxon>Agaricomycotina</taxon>
        <taxon>Agaricomycetes</taxon>
        <taxon>Agaricomycetidae</taxon>
        <taxon>Agaricales</taxon>
        <taxon>Tricholomatineae</taxon>
        <taxon>Clitocybaceae</taxon>
        <taxon>Collybia</taxon>
    </lineage>
</organism>
<feature type="region of interest" description="Disordered" evidence="1">
    <location>
        <begin position="207"/>
        <end position="247"/>
    </location>
</feature>
<keyword evidence="2" id="KW-0812">Transmembrane</keyword>
<evidence type="ECO:0000313" key="3">
    <source>
        <dbReference type="EMBL" id="KAF9456188.1"/>
    </source>
</evidence>
<dbReference type="GO" id="GO:0006915">
    <property type="term" value="P:apoptotic process"/>
    <property type="evidence" value="ECO:0007669"/>
    <property type="project" value="InterPro"/>
</dbReference>
<gene>
    <name evidence="3" type="ORF">BDZ94DRAFT_1351112</name>
</gene>
<feature type="region of interest" description="Disordered" evidence="1">
    <location>
        <begin position="369"/>
        <end position="388"/>
    </location>
</feature>
<feature type="compositionally biased region" description="Polar residues" evidence="1">
    <location>
        <begin position="439"/>
        <end position="452"/>
    </location>
</feature>
<feature type="region of interest" description="Disordered" evidence="1">
    <location>
        <begin position="437"/>
        <end position="458"/>
    </location>
</feature>
<evidence type="ECO:0000256" key="2">
    <source>
        <dbReference type="SAM" id="Phobius"/>
    </source>
</evidence>
<dbReference type="EMBL" id="MU150448">
    <property type="protein sequence ID" value="KAF9456188.1"/>
    <property type="molecule type" value="Genomic_DNA"/>
</dbReference>
<keyword evidence="4" id="KW-1185">Reference proteome</keyword>
<dbReference type="AlphaFoldDB" id="A0A9P6CCN5"/>
<name>A0A9P6CCN5_9AGAR</name>
<feature type="transmembrane region" description="Helical" evidence="2">
    <location>
        <begin position="286"/>
        <end position="303"/>
    </location>
</feature>
<accession>A0A9P6CCN5</accession>